<organism evidence="1 2">
    <name type="scientific">Marine Group III euryarchaeote</name>
    <dbReference type="NCBI Taxonomy" id="2173149"/>
    <lineage>
        <taxon>Archaea</taxon>
        <taxon>Methanobacteriati</taxon>
        <taxon>Thermoplasmatota</taxon>
        <taxon>Thermoplasmata</taxon>
        <taxon>Candidatus Thermoprofundales</taxon>
    </lineage>
</organism>
<gene>
    <name evidence="1" type="ORF">EYQ70_04260</name>
</gene>
<accession>A0A7J4GX41</accession>
<evidence type="ECO:0000313" key="2">
    <source>
        <dbReference type="Proteomes" id="UP000585802"/>
    </source>
</evidence>
<sequence length="1024" mass="119292">MYSIDSKIGKQVLAWALVFTLVLSVIPTAISDESDDEWFWDIDYDVYDEDQDGADDTIEIGYDPDTTCECDIDIIVYIDIYDEDGYVDYIYEEYTINNGEGDWYTQDWTPDYNGTFDFYVEMYDEWNNLEDNWSVTDVELSPMTGSPPASDDTINVDNYVGADDEDEVNNDIVLFAHNEDDGIEEVEISVEYFNGLTWAYYANGTTNDDGEYIVKNASSGEYRWTASDNGTDLEEETVSYTEVDTVNNLSHQMGVEDWDYAGDYDDFYGVIFEDDDTKDDGYVEVYDEAGELYDSGNTDHDYYGYDIYLLDDVEKGNYTFNLYYEEDGELLQSGWLHSFGSTSTNYEEWFEDWEYETEDTNGDGVANSIITIYDPNTECNCTIDIEVDFSAYNNDTGDYDGGDYYNHEINGTEVDSFETDEWSPSKNGNYTFEFSLYDEDWNYEDHFNFTVYLECDEDSNDSDCDNDEWFEDWDYETEDNDEDNLDDTIAISYNPDTDCDCEIEVEVDISVYENSTGDWVDSEYDYHIINGTEEEYFEQAWTSHNSSSYDFEVYMYDDEWNNEDSFWIYNVYLYQTSGAGGPGDEDEWFDWIDAYTYDDDDDGYDDTADIGYDPDTTCDCDINITLVIDVYDNETGYWVNGTEEDYTIYSDDDDYWYQDWSPEYNGTFDFYVELYDEDGNLEDEEEYLNVSLHARSSGGGGDDDYDEYFYSWDYDVYPSDKITIGYDPDTECDCEMEIYVYVDVYENETGEYVDYVYANHTIYNGEGDYFTQDWTSWNDDYYDFDVYMYDEDYNFEDEFWIYDVYLESDGGGGGNGTGDDNGVGHVGVIDDWDEDDYVNDYIGGVLEDDEFKEDSYFEIYDEDNNLVDSGNPNFYGMLFVSSNLTEGWYYQDVYYEEDDALLQTGPFYSYGDSTEFEVVNVDNIVENYDDDEYAVYDDVGFIAHQGNTSEENGVEGVGIEISKYNHSTEEWEYHAYVETNETGEAWLYNETCGEYEWYASTDDEKGYYEVWAHCDDDNGGGGDE</sequence>
<protein>
    <submittedName>
        <fullName evidence="1">Uncharacterized protein</fullName>
    </submittedName>
</protein>
<evidence type="ECO:0000313" key="1">
    <source>
        <dbReference type="EMBL" id="HIF37592.1"/>
    </source>
</evidence>
<dbReference type="EMBL" id="DUCX01000072">
    <property type="protein sequence ID" value="HIF37592.1"/>
    <property type="molecule type" value="Genomic_DNA"/>
</dbReference>
<dbReference type="Proteomes" id="UP000585802">
    <property type="component" value="Unassembled WGS sequence"/>
</dbReference>
<feature type="non-terminal residue" evidence="1">
    <location>
        <position position="1024"/>
    </location>
</feature>
<comment type="caution">
    <text evidence="1">The sequence shown here is derived from an EMBL/GenBank/DDBJ whole genome shotgun (WGS) entry which is preliminary data.</text>
</comment>
<proteinExistence type="predicted"/>
<name>A0A7J4GX41_9ARCH</name>
<dbReference type="AlphaFoldDB" id="A0A7J4GX41"/>
<reference evidence="2" key="1">
    <citation type="journal article" date="2019" name="bioRxiv">
        <title>Genome diversification in globally distributed novel marine Proteobacteria is linked to environmental adaptation.</title>
        <authorList>
            <person name="Zhou Z."/>
            <person name="Tran P.Q."/>
            <person name="Kieft K."/>
            <person name="Anantharaman K."/>
        </authorList>
    </citation>
    <scope>NUCLEOTIDE SEQUENCE [LARGE SCALE GENOMIC DNA]</scope>
</reference>